<sequence length="79" mass="8896">MDELIGFVTGSNNRQKLLGLLGSKGEADADRIAKMMHVFRPSVEKILDELMERKLVEKKGEVYQLTELGEEVNGRIHAL</sequence>
<gene>
    <name evidence="2" type="ordered locus">Mzhil_1791</name>
</gene>
<dbReference type="HOGENOM" id="CLU_191927_0_0_2"/>
<dbReference type="OrthoDB" id="140281at2157"/>
<proteinExistence type="predicted"/>
<dbReference type="EMBL" id="CP002101">
    <property type="protein sequence ID" value="AEH61626.1"/>
    <property type="molecule type" value="Genomic_DNA"/>
</dbReference>
<reference evidence="2" key="1">
    <citation type="submission" date="2010-07" db="EMBL/GenBank/DDBJ databases">
        <title>The complete genome of Methanosalsum zhilinae DSM 4017.</title>
        <authorList>
            <consortium name="US DOE Joint Genome Institute (JGI-PGF)"/>
            <person name="Lucas S."/>
            <person name="Copeland A."/>
            <person name="Lapidus A."/>
            <person name="Glavina del Rio T."/>
            <person name="Dalin E."/>
            <person name="Tice H."/>
            <person name="Bruce D."/>
            <person name="Goodwin L."/>
            <person name="Pitluck S."/>
            <person name="Kyrpides N."/>
            <person name="Mavromatis K."/>
            <person name="Ovchinnikova G."/>
            <person name="Daligault H."/>
            <person name="Detter J.C."/>
            <person name="Han C."/>
            <person name="Tapia R."/>
            <person name="Larimer F."/>
            <person name="Land M."/>
            <person name="Hauser L."/>
            <person name="Markowitz V."/>
            <person name="Cheng J.-F."/>
            <person name="Hugenholtz P."/>
            <person name="Woyke T."/>
            <person name="Wu D."/>
            <person name="Spring S."/>
            <person name="Schueler E."/>
            <person name="Brambilla E."/>
            <person name="Klenk H.-P."/>
            <person name="Eisen J.A."/>
        </authorList>
    </citation>
    <scope>NUCLEOTIDE SEQUENCE</scope>
    <source>
        <strain evidence="2">DSM 4017</strain>
    </source>
</reference>
<feature type="domain" description="HVO-A0261-like N-terminal" evidence="1">
    <location>
        <begin position="5"/>
        <end position="78"/>
    </location>
</feature>
<dbReference type="InterPro" id="IPR057527">
    <property type="entry name" value="HVO_A0261-like_N"/>
</dbReference>
<dbReference type="GeneID" id="10823434"/>
<dbReference type="Proteomes" id="UP000006622">
    <property type="component" value="Chromosome"/>
</dbReference>
<evidence type="ECO:0000259" key="1">
    <source>
        <dbReference type="Pfam" id="PF25213"/>
    </source>
</evidence>
<dbReference type="InterPro" id="IPR036388">
    <property type="entry name" value="WH-like_DNA-bd_sf"/>
</dbReference>
<accession>F7XQM7</accession>
<dbReference type="AlphaFoldDB" id="F7XQM7"/>
<keyword evidence="3" id="KW-1185">Reference proteome</keyword>
<evidence type="ECO:0000313" key="2">
    <source>
        <dbReference type="EMBL" id="AEH61626.1"/>
    </source>
</evidence>
<name>F7XQM7_METZD</name>
<dbReference type="SUPFAM" id="SSF46785">
    <property type="entry name" value="Winged helix' DNA-binding domain"/>
    <property type="match status" value="1"/>
</dbReference>
<dbReference type="Gene3D" id="1.10.10.10">
    <property type="entry name" value="Winged helix-like DNA-binding domain superfamily/Winged helix DNA-binding domain"/>
    <property type="match status" value="1"/>
</dbReference>
<dbReference type="Pfam" id="PF25213">
    <property type="entry name" value="HVO_A0261_N"/>
    <property type="match status" value="1"/>
</dbReference>
<dbReference type="RefSeq" id="WP_013899062.1">
    <property type="nucleotide sequence ID" value="NC_015676.1"/>
</dbReference>
<evidence type="ECO:0000313" key="3">
    <source>
        <dbReference type="Proteomes" id="UP000006622"/>
    </source>
</evidence>
<protein>
    <recommendedName>
        <fullName evidence="1">HVO-A0261-like N-terminal domain-containing protein</fullName>
    </recommendedName>
</protein>
<organism evidence="2 3">
    <name type="scientific">Methanosalsum zhilinae (strain DSM 4017 / NBRC 107636 / OCM 62 / WeN5)</name>
    <name type="common">Methanohalophilus zhilinae</name>
    <dbReference type="NCBI Taxonomy" id="679901"/>
    <lineage>
        <taxon>Archaea</taxon>
        <taxon>Methanobacteriati</taxon>
        <taxon>Methanobacteriota</taxon>
        <taxon>Stenosarchaea group</taxon>
        <taxon>Methanomicrobia</taxon>
        <taxon>Methanosarcinales</taxon>
        <taxon>Methanosarcinaceae</taxon>
        <taxon>Methanosalsum</taxon>
    </lineage>
</organism>
<dbReference type="InterPro" id="IPR036390">
    <property type="entry name" value="WH_DNA-bd_sf"/>
</dbReference>
<dbReference type="KEGG" id="mzh:Mzhil_1791"/>